<feature type="non-terminal residue" evidence="1">
    <location>
        <position position="106"/>
    </location>
</feature>
<proteinExistence type="predicted"/>
<name>A0A0C9ZUG7_9AGAM</name>
<keyword evidence="2" id="KW-1185">Reference proteome</keyword>
<protein>
    <submittedName>
        <fullName evidence="1">Uncharacterized protein</fullName>
    </submittedName>
</protein>
<dbReference type="OrthoDB" id="3046524at2759"/>
<gene>
    <name evidence="1" type="ORF">PISMIDRAFT_88773</name>
</gene>
<organism evidence="1 2">
    <name type="scientific">Pisolithus microcarpus 441</name>
    <dbReference type="NCBI Taxonomy" id="765257"/>
    <lineage>
        <taxon>Eukaryota</taxon>
        <taxon>Fungi</taxon>
        <taxon>Dikarya</taxon>
        <taxon>Basidiomycota</taxon>
        <taxon>Agaricomycotina</taxon>
        <taxon>Agaricomycetes</taxon>
        <taxon>Agaricomycetidae</taxon>
        <taxon>Boletales</taxon>
        <taxon>Sclerodermatineae</taxon>
        <taxon>Pisolithaceae</taxon>
        <taxon>Pisolithus</taxon>
    </lineage>
</organism>
<dbReference type="Proteomes" id="UP000054018">
    <property type="component" value="Unassembled WGS sequence"/>
</dbReference>
<sequence length="106" mass="11932">VFDGLRVELALLWFGIETVFSESVKNLVNMFFVVLYIIRVCKDGVDETLESCRGIGKSKWHNKPLIGSIMSLEGHFPFISIGNAHQVVGMVQVDLSIDFSMARRVE</sequence>
<accession>A0A0C9ZUG7</accession>
<reference evidence="2" key="2">
    <citation type="submission" date="2015-01" db="EMBL/GenBank/DDBJ databases">
        <title>Evolutionary Origins and Diversification of the Mycorrhizal Mutualists.</title>
        <authorList>
            <consortium name="DOE Joint Genome Institute"/>
            <consortium name="Mycorrhizal Genomics Consortium"/>
            <person name="Kohler A."/>
            <person name="Kuo A."/>
            <person name="Nagy L.G."/>
            <person name="Floudas D."/>
            <person name="Copeland A."/>
            <person name="Barry K.W."/>
            <person name="Cichocki N."/>
            <person name="Veneault-Fourrey C."/>
            <person name="LaButti K."/>
            <person name="Lindquist E.A."/>
            <person name="Lipzen A."/>
            <person name="Lundell T."/>
            <person name="Morin E."/>
            <person name="Murat C."/>
            <person name="Riley R."/>
            <person name="Ohm R."/>
            <person name="Sun H."/>
            <person name="Tunlid A."/>
            <person name="Henrissat B."/>
            <person name="Grigoriev I.V."/>
            <person name="Hibbett D.S."/>
            <person name="Martin F."/>
        </authorList>
    </citation>
    <scope>NUCLEOTIDE SEQUENCE [LARGE SCALE GENOMIC DNA]</scope>
    <source>
        <strain evidence="2">441</strain>
    </source>
</reference>
<reference evidence="1 2" key="1">
    <citation type="submission" date="2014-04" db="EMBL/GenBank/DDBJ databases">
        <authorList>
            <consortium name="DOE Joint Genome Institute"/>
            <person name="Kuo A."/>
            <person name="Kohler A."/>
            <person name="Costa M.D."/>
            <person name="Nagy L.G."/>
            <person name="Floudas D."/>
            <person name="Copeland A."/>
            <person name="Barry K.W."/>
            <person name="Cichocki N."/>
            <person name="Veneault-Fourrey C."/>
            <person name="LaButti K."/>
            <person name="Lindquist E.A."/>
            <person name="Lipzen A."/>
            <person name="Lundell T."/>
            <person name="Morin E."/>
            <person name="Murat C."/>
            <person name="Sun H."/>
            <person name="Tunlid A."/>
            <person name="Henrissat B."/>
            <person name="Grigoriev I.V."/>
            <person name="Hibbett D.S."/>
            <person name="Martin F."/>
            <person name="Nordberg H.P."/>
            <person name="Cantor M.N."/>
            <person name="Hua S.X."/>
        </authorList>
    </citation>
    <scope>NUCLEOTIDE SEQUENCE [LARGE SCALE GENOMIC DNA]</scope>
    <source>
        <strain evidence="1 2">441</strain>
    </source>
</reference>
<evidence type="ECO:0000313" key="1">
    <source>
        <dbReference type="EMBL" id="KIK29639.1"/>
    </source>
</evidence>
<dbReference type="HOGENOM" id="CLU_143913_0_0_1"/>
<dbReference type="EMBL" id="KN833689">
    <property type="protein sequence ID" value="KIK29639.1"/>
    <property type="molecule type" value="Genomic_DNA"/>
</dbReference>
<dbReference type="AlphaFoldDB" id="A0A0C9ZUG7"/>
<evidence type="ECO:0000313" key="2">
    <source>
        <dbReference type="Proteomes" id="UP000054018"/>
    </source>
</evidence>